<accession>A0A419DAC0</accession>
<evidence type="ECO:0000313" key="1">
    <source>
        <dbReference type="EMBL" id="RJO60020.1"/>
    </source>
</evidence>
<proteinExistence type="predicted"/>
<reference evidence="1 2" key="1">
    <citation type="journal article" date="2017" name="ISME J.">
        <title>Energy and carbon metabolisms in a deep terrestrial subsurface fluid microbial community.</title>
        <authorList>
            <person name="Momper L."/>
            <person name="Jungbluth S.P."/>
            <person name="Lee M.D."/>
            <person name="Amend J.P."/>
        </authorList>
    </citation>
    <scope>NUCLEOTIDE SEQUENCE [LARGE SCALE GENOMIC DNA]</scope>
    <source>
        <strain evidence="1">SURF_29</strain>
    </source>
</reference>
<organism evidence="1 2">
    <name type="scientific">candidate division WS5 bacterium</name>
    <dbReference type="NCBI Taxonomy" id="2093353"/>
    <lineage>
        <taxon>Bacteria</taxon>
        <taxon>candidate division WS5</taxon>
    </lineage>
</organism>
<dbReference type="EMBL" id="QZJW01000055">
    <property type="protein sequence ID" value="RJO60020.1"/>
    <property type="molecule type" value="Genomic_DNA"/>
</dbReference>
<protein>
    <recommendedName>
        <fullName evidence="3">Peptidase C39-like domain-containing protein</fullName>
    </recommendedName>
</protein>
<evidence type="ECO:0000313" key="2">
    <source>
        <dbReference type="Proteomes" id="UP000285655"/>
    </source>
</evidence>
<dbReference type="Gene3D" id="3.90.70.10">
    <property type="entry name" value="Cysteine proteinases"/>
    <property type="match status" value="1"/>
</dbReference>
<name>A0A419DAC0_9BACT</name>
<comment type="caution">
    <text evidence="1">The sequence shown here is derived from an EMBL/GenBank/DDBJ whole genome shotgun (WGS) entry which is preliminary data.</text>
</comment>
<dbReference type="Proteomes" id="UP000285655">
    <property type="component" value="Unassembled WGS sequence"/>
</dbReference>
<dbReference type="AlphaFoldDB" id="A0A419DAC0"/>
<evidence type="ECO:0008006" key="3">
    <source>
        <dbReference type="Google" id="ProtNLM"/>
    </source>
</evidence>
<sequence length="213" mass="25243">MYFNKKIPFYKNPDNTHCYQAVIKMLTKYYWPNKNYSWTELDEFTAKQKDKWTYPTAGMLWLSELGVEVKSVENFDYDRFLKKEGDYLIELYGKEVGEECIKNTDVSEELKIVQEFKKKIKYEVRIPELDEIKSLIKDSWNVCVAVNSNKLNNKEGFVGHFLLIKGFDDNGFYLNDPGPDDAMENRFVDYELFESAWAYPDKNSQNIMAFKKI</sequence>
<gene>
    <name evidence="1" type="ORF">C4544_06670</name>
</gene>